<gene>
    <name evidence="2" type="ORF">M441DRAFT_70175</name>
</gene>
<keyword evidence="3" id="KW-1185">Reference proteome</keyword>
<proteinExistence type="predicted"/>
<protein>
    <submittedName>
        <fullName evidence="2">Uncharacterized protein</fullName>
    </submittedName>
</protein>
<dbReference type="Proteomes" id="UP000240493">
    <property type="component" value="Unassembled WGS sequence"/>
</dbReference>
<dbReference type="STRING" id="1042311.A0A2T3Z6C8"/>
<evidence type="ECO:0000313" key="3">
    <source>
        <dbReference type="Proteomes" id="UP000240493"/>
    </source>
</evidence>
<dbReference type="OrthoDB" id="5098306at2759"/>
<accession>A0A2T3Z6C8</accession>
<evidence type="ECO:0000313" key="2">
    <source>
        <dbReference type="EMBL" id="PTB40352.1"/>
    </source>
</evidence>
<organism evidence="2 3">
    <name type="scientific">Trichoderma asperellum (strain ATCC 204424 / CBS 433.97 / NBRC 101777)</name>
    <dbReference type="NCBI Taxonomy" id="1042311"/>
    <lineage>
        <taxon>Eukaryota</taxon>
        <taxon>Fungi</taxon>
        <taxon>Dikarya</taxon>
        <taxon>Ascomycota</taxon>
        <taxon>Pezizomycotina</taxon>
        <taxon>Sordariomycetes</taxon>
        <taxon>Hypocreomycetidae</taxon>
        <taxon>Hypocreales</taxon>
        <taxon>Hypocreaceae</taxon>
        <taxon>Trichoderma</taxon>
    </lineage>
</organism>
<feature type="coiled-coil region" evidence="1">
    <location>
        <begin position="131"/>
        <end position="172"/>
    </location>
</feature>
<keyword evidence="1" id="KW-0175">Coiled coil</keyword>
<dbReference type="EMBL" id="KZ679263">
    <property type="protein sequence ID" value="PTB40352.1"/>
    <property type="molecule type" value="Genomic_DNA"/>
</dbReference>
<sequence>MSIARRSNLERRRARDLCRETFSKHIYQKLGIEVHPSDVRTNPKRKDPYSWRVLCGKEEFFSQIFSKNLSEHSIGTYRLLIDEVGKTFEAVINTNASDCLSALTPLSTPESSFTALIDHLKLNNDDLAFQLHQATAELDMESKRRQLAEEDNQRLKDRQRWLEEQLQESQNLVLHFQGIVSSLFAVADTALPALEEIRQRACVTE</sequence>
<dbReference type="AlphaFoldDB" id="A0A2T3Z6C8"/>
<evidence type="ECO:0000256" key="1">
    <source>
        <dbReference type="SAM" id="Coils"/>
    </source>
</evidence>
<name>A0A2T3Z6C8_TRIA4</name>
<reference evidence="2 3" key="1">
    <citation type="submission" date="2016-07" db="EMBL/GenBank/DDBJ databases">
        <title>Multiple horizontal gene transfer events from other fungi enriched the ability of initially mycotrophic Trichoderma (Ascomycota) to feed on dead plant biomass.</title>
        <authorList>
            <consortium name="DOE Joint Genome Institute"/>
            <person name="Aerts A."/>
            <person name="Atanasova L."/>
            <person name="Chenthamara K."/>
            <person name="Zhang J."/>
            <person name="Grujic M."/>
            <person name="Henrissat B."/>
            <person name="Kuo A."/>
            <person name="Salamov A."/>
            <person name="Lipzen A."/>
            <person name="Labutti K."/>
            <person name="Barry K."/>
            <person name="Miao Y."/>
            <person name="Rahimi M.J."/>
            <person name="Shen Q."/>
            <person name="Grigoriev I.V."/>
            <person name="Kubicek C.P."/>
            <person name="Druzhinina I.S."/>
        </authorList>
    </citation>
    <scope>NUCLEOTIDE SEQUENCE [LARGE SCALE GENOMIC DNA]</scope>
    <source>
        <strain evidence="2 3">CBS 433.97</strain>
    </source>
</reference>